<feature type="region of interest" description="Disordered" evidence="1">
    <location>
        <begin position="89"/>
        <end position="109"/>
    </location>
</feature>
<evidence type="ECO:0000313" key="2">
    <source>
        <dbReference type="EMBL" id="EAY81065.1"/>
    </source>
</evidence>
<dbReference type="Proteomes" id="UP000007015">
    <property type="component" value="Chromosome 11"/>
</dbReference>
<dbReference type="HOGENOM" id="CLU_892510_0_0_1"/>
<dbReference type="PANTHER" id="PTHR11223:SF11">
    <property type="entry name" value="OS11G0519500 PROTEIN"/>
    <property type="match status" value="1"/>
</dbReference>
<organism evidence="2 3">
    <name type="scientific">Oryza sativa subsp. indica</name>
    <name type="common">Rice</name>
    <dbReference type="NCBI Taxonomy" id="39946"/>
    <lineage>
        <taxon>Eukaryota</taxon>
        <taxon>Viridiplantae</taxon>
        <taxon>Streptophyta</taxon>
        <taxon>Embryophyta</taxon>
        <taxon>Tracheophyta</taxon>
        <taxon>Spermatophyta</taxon>
        <taxon>Magnoliopsida</taxon>
        <taxon>Liliopsida</taxon>
        <taxon>Poales</taxon>
        <taxon>Poaceae</taxon>
        <taxon>BOP clade</taxon>
        <taxon>Oryzoideae</taxon>
        <taxon>Oryzeae</taxon>
        <taxon>Oryzinae</taxon>
        <taxon>Oryza</taxon>
        <taxon>Oryza sativa</taxon>
    </lineage>
</organism>
<evidence type="ECO:0000256" key="1">
    <source>
        <dbReference type="SAM" id="MobiDB-lite"/>
    </source>
</evidence>
<proteinExistence type="predicted"/>
<dbReference type="GO" id="GO:0005634">
    <property type="term" value="C:nucleus"/>
    <property type="evidence" value="ECO:0007669"/>
    <property type="project" value="TreeGrafter"/>
</dbReference>
<dbReference type="GO" id="GO:0000055">
    <property type="term" value="P:ribosomal large subunit export from nucleus"/>
    <property type="evidence" value="ECO:0007669"/>
    <property type="project" value="TreeGrafter"/>
</dbReference>
<gene>
    <name evidence="2" type="ORF">OsI_36247</name>
</gene>
<dbReference type="GO" id="GO:0006611">
    <property type="term" value="P:protein export from nucleus"/>
    <property type="evidence" value="ECO:0007669"/>
    <property type="project" value="InterPro"/>
</dbReference>
<evidence type="ECO:0000313" key="3">
    <source>
        <dbReference type="Proteomes" id="UP000007015"/>
    </source>
</evidence>
<protein>
    <submittedName>
        <fullName evidence="2">Uncharacterized protein</fullName>
    </submittedName>
</protein>
<feature type="compositionally biased region" description="Polar residues" evidence="1">
    <location>
        <begin position="33"/>
        <end position="43"/>
    </location>
</feature>
<dbReference type="InterPro" id="IPR045065">
    <property type="entry name" value="XPO1/5"/>
</dbReference>
<sequence length="312" mass="34385">MLLAISSSAAKLGAIARKKNKGVVKVIGGFSDSKASSDGTPTSPALRRVAPRRRHLSPPPASDAEAPTGGSASAPAVVPAGAIESAGANTSWAGRVETVPSTSHQREGEAPVVDMTVSDMTLTAPHFVSADFASRPEISPFIDGVCQIVAPSDGLSLFTELNEFGESCAAAESLFVRHRDRLESLICELEAEGFFRLYDDSIEWGKEHFSELVDEFNEHVFAGIHLPKYYVIRGIMDYREMLHIKDSTWDDAFTVVVGGAFCRWMEDCDLFWMETRYYRHRYYGIIQEPVKMVLTHITSIFFLAPENLETPF</sequence>
<dbReference type="GO" id="GO:0000056">
    <property type="term" value="P:ribosomal small subunit export from nucleus"/>
    <property type="evidence" value="ECO:0007669"/>
    <property type="project" value="TreeGrafter"/>
</dbReference>
<dbReference type="Gramene" id="BGIOSGA035337-TA">
    <property type="protein sequence ID" value="BGIOSGA035337-PA"/>
    <property type="gene ID" value="BGIOSGA035337"/>
</dbReference>
<keyword evidence="3" id="KW-1185">Reference proteome</keyword>
<feature type="region of interest" description="Disordered" evidence="1">
    <location>
        <begin position="29"/>
        <end position="75"/>
    </location>
</feature>
<dbReference type="GO" id="GO:0005049">
    <property type="term" value="F:nuclear export signal receptor activity"/>
    <property type="evidence" value="ECO:0007669"/>
    <property type="project" value="InterPro"/>
</dbReference>
<reference evidence="2 3" key="1">
    <citation type="journal article" date="2005" name="PLoS Biol.">
        <title>The genomes of Oryza sativa: a history of duplications.</title>
        <authorList>
            <person name="Yu J."/>
            <person name="Wang J."/>
            <person name="Lin W."/>
            <person name="Li S."/>
            <person name="Li H."/>
            <person name="Zhou J."/>
            <person name="Ni P."/>
            <person name="Dong W."/>
            <person name="Hu S."/>
            <person name="Zeng C."/>
            <person name="Zhang J."/>
            <person name="Zhang Y."/>
            <person name="Li R."/>
            <person name="Xu Z."/>
            <person name="Li S."/>
            <person name="Li X."/>
            <person name="Zheng H."/>
            <person name="Cong L."/>
            <person name="Lin L."/>
            <person name="Yin J."/>
            <person name="Geng J."/>
            <person name="Li G."/>
            <person name="Shi J."/>
            <person name="Liu J."/>
            <person name="Lv H."/>
            <person name="Li J."/>
            <person name="Wang J."/>
            <person name="Deng Y."/>
            <person name="Ran L."/>
            <person name="Shi X."/>
            <person name="Wang X."/>
            <person name="Wu Q."/>
            <person name="Li C."/>
            <person name="Ren X."/>
            <person name="Wang J."/>
            <person name="Wang X."/>
            <person name="Li D."/>
            <person name="Liu D."/>
            <person name="Zhang X."/>
            <person name="Ji Z."/>
            <person name="Zhao W."/>
            <person name="Sun Y."/>
            <person name="Zhang Z."/>
            <person name="Bao J."/>
            <person name="Han Y."/>
            <person name="Dong L."/>
            <person name="Ji J."/>
            <person name="Chen P."/>
            <person name="Wu S."/>
            <person name="Liu J."/>
            <person name="Xiao Y."/>
            <person name="Bu D."/>
            <person name="Tan J."/>
            <person name="Yang L."/>
            <person name="Ye C."/>
            <person name="Zhang J."/>
            <person name="Xu J."/>
            <person name="Zhou Y."/>
            <person name="Yu Y."/>
            <person name="Zhang B."/>
            <person name="Zhuang S."/>
            <person name="Wei H."/>
            <person name="Liu B."/>
            <person name="Lei M."/>
            <person name="Yu H."/>
            <person name="Li Y."/>
            <person name="Xu H."/>
            <person name="Wei S."/>
            <person name="He X."/>
            <person name="Fang L."/>
            <person name="Zhang Z."/>
            <person name="Zhang Y."/>
            <person name="Huang X."/>
            <person name="Su Z."/>
            <person name="Tong W."/>
            <person name="Li J."/>
            <person name="Tong Z."/>
            <person name="Li S."/>
            <person name="Ye J."/>
            <person name="Wang L."/>
            <person name="Fang L."/>
            <person name="Lei T."/>
            <person name="Chen C."/>
            <person name="Chen H."/>
            <person name="Xu Z."/>
            <person name="Li H."/>
            <person name="Huang H."/>
            <person name="Zhang F."/>
            <person name="Xu H."/>
            <person name="Li N."/>
            <person name="Zhao C."/>
            <person name="Li S."/>
            <person name="Dong L."/>
            <person name="Huang Y."/>
            <person name="Li L."/>
            <person name="Xi Y."/>
            <person name="Qi Q."/>
            <person name="Li W."/>
            <person name="Zhang B."/>
            <person name="Hu W."/>
            <person name="Zhang Y."/>
            <person name="Tian X."/>
            <person name="Jiao Y."/>
            <person name="Liang X."/>
            <person name="Jin J."/>
            <person name="Gao L."/>
            <person name="Zheng W."/>
            <person name="Hao B."/>
            <person name="Liu S."/>
            <person name="Wang W."/>
            <person name="Yuan L."/>
            <person name="Cao M."/>
            <person name="McDermott J."/>
            <person name="Samudrala R."/>
            <person name="Wang J."/>
            <person name="Wong G.K."/>
            <person name="Yang H."/>
        </authorList>
    </citation>
    <scope>NUCLEOTIDE SEQUENCE [LARGE SCALE GENOMIC DNA]</scope>
    <source>
        <strain evidence="3">cv. 93-11</strain>
    </source>
</reference>
<dbReference type="PANTHER" id="PTHR11223">
    <property type="entry name" value="EXPORTIN 1/5"/>
    <property type="match status" value="1"/>
</dbReference>
<accession>A2ZEN1</accession>
<dbReference type="GO" id="GO:0005737">
    <property type="term" value="C:cytoplasm"/>
    <property type="evidence" value="ECO:0007669"/>
    <property type="project" value="TreeGrafter"/>
</dbReference>
<name>A2ZEN1_ORYSI</name>
<dbReference type="EMBL" id="CM000136">
    <property type="protein sequence ID" value="EAY81065.1"/>
    <property type="molecule type" value="Genomic_DNA"/>
</dbReference>
<dbReference type="AlphaFoldDB" id="A2ZEN1"/>